<dbReference type="EMBL" id="DTOZ01000057">
    <property type="protein sequence ID" value="HGE77806.1"/>
    <property type="molecule type" value="Genomic_DNA"/>
</dbReference>
<dbReference type="InterPro" id="IPR036188">
    <property type="entry name" value="FAD/NAD-bd_sf"/>
</dbReference>
<sequence>MHLLQLAQSAGVEVLTGWAFTDRKDGLLIFRNQDGEEIHEECNVILAGDGARSQVLSTFKIPRPPILLLLQAKVQLPEWAQPEIAIVWFIPEDTPYFYWLIPDSKKNRSAWTDY</sequence>
<evidence type="ECO:0008006" key="2">
    <source>
        <dbReference type="Google" id="ProtNLM"/>
    </source>
</evidence>
<evidence type="ECO:0000313" key="1">
    <source>
        <dbReference type="EMBL" id="HGE77806.1"/>
    </source>
</evidence>
<comment type="caution">
    <text evidence="1">The sequence shown here is derived from an EMBL/GenBank/DDBJ whole genome shotgun (WGS) entry which is preliminary data.</text>
</comment>
<dbReference type="AlphaFoldDB" id="A0A7V3RGV0"/>
<accession>A0A7V3RGV0</accession>
<gene>
    <name evidence="1" type="ORF">ENX68_02240</name>
</gene>
<reference evidence="1" key="1">
    <citation type="journal article" date="2020" name="mSystems">
        <title>Genome- and Community-Level Interaction Insights into Carbon Utilization and Element Cycling Functions of Hydrothermarchaeota in Hydrothermal Sediment.</title>
        <authorList>
            <person name="Zhou Z."/>
            <person name="Liu Y."/>
            <person name="Xu W."/>
            <person name="Pan J."/>
            <person name="Luo Z.H."/>
            <person name="Li M."/>
        </authorList>
    </citation>
    <scope>NUCLEOTIDE SEQUENCE [LARGE SCALE GENOMIC DNA]</scope>
    <source>
        <strain evidence="1">SpSt-961</strain>
    </source>
</reference>
<dbReference type="Gene3D" id="3.50.50.60">
    <property type="entry name" value="FAD/NAD(P)-binding domain"/>
    <property type="match status" value="1"/>
</dbReference>
<protein>
    <recommendedName>
        <fullName evidence="2">FAD-binding domain-containing protein</fullName>
    </recommendedName>
</protein>
<organism evidence="1">
    <name type="scientific">candidate division WOR-3 bacterium</name>
    <dbReference type="NCBI Taxonomy" id="2052148"/>
    <lineage>
        <taxon>Bacteria</taxon>
        <taxon>Bacteria division WOR-3</taxon>
    </lineage>
</organism>
<dbReference type="SUPFAM" id="SSF51905">
    <property type="entry name" value="FAD/NAD(P)-binding domain"/>
    <property type="match status" value="1"/>
</dbReference>
<proteinExistence type="predicted"/>
<name>A0A7V3RGV0_UNCW3</name>